<dbReference type="PANTHER" id="PTHR13696">
    <property type="entry name" value="P-LOOP CONTAINING NUCLEOSIDE TRIPHOSPHATE HYDROLASE"/>
    <property type="match status" value="1"/>
</dbReference>
<name>A0A377HP23_GRIHO</name>
<proteinExistence type="predicted"/>
<accession>A0A377HP23</accession>
<feature type="domain" description="AAA" evidence="1">
    <location>
        <begin position="7"/>
        <end position="209"/>
    </location>
</feature>
<dbReference type="PANTHER" id="PTHR13696:SF99">
    <property type="entry name" value="COBYRINIC ACID AC-DIAMIDE SYNTHASE"/>
    <property type="match status" value="1"/>
</dbReference>
<gene>
    <name evidence="2" type="ORF">NCTC11645_01857</name>
</gene>
<evidence type="ECO:0000313" key="3">
    <source>
        <dbReference type="Proteomes" id="UP000254512"/>
    </source>
</evidence>
<dbReference type="Gene3D" id="3.40.50.300">
    <property type="entry name" value="P-loop containing nucleotide triphosphate hydrolases"/>
    <property type="match status" value="1"/>
</dbReference>
<reference evidence="2 3" key="1">
    <citation type="submission" date="2018-06" db="EMBL/GenBank/DDBJ databases">
        <authorList>
            <consortium name="Pathogen Informatics"/>
            <person name="Doyle S."/>
        </authorList>
    </citation>
    <scope>NUCLEOTIDE SEQUENCE [LARGE SCALE GENOMIC DNA]</scope>
    <source>
        <strain evidence="2 3">NCTC11645</strain>
    </source>
</reference>
<dbReference type="Pfam" id="PF13614">
    <property type="entry name" value="AAA_31"/>
    <property type="match status" value="1"/>
</dbReference>
<dbReference type="RefSeq" id="WP_115659755.1">
    <property type="nucleotide sequence ID" value="NZ_UGHD01000002.1"/>
</dbReference>
<dbReference type="Proteomes" id="UP000254512">
    <property type="component" value="Unassembled WGS sequence"/>
</dbReference>
<protein>
    <recommendedName>
        <fullName evidence="1">AAA domain-containing protein</fullName>
    </recommendedName>
</protein>
<sequence length="378" mass="43076">MSSYVLWANKGGIGKSTLTFQLANKYARKHPERTVFIIDLSPQCDVSRMVLGGGHFDGEQKILDIMKQSERQTVYQYLRDCVRDVPTGIGWPDISEFIVSPNHIRDPLSMPLPENLKLLCGDFDLERITTMIDQMPDTQGRGGFVESGSHYSKALLSRSFLKRGVADLERKFENVTVFIDTDPYYSVITTHIGLVAAENWITAYSPSSQASQYAVYRSLEFLHNSRDSLSHLISTQDAAFPRPWYDQRDNEISVPNISVPKLSFVLSNMTTSRAAKGEPRYSQPQQLHRQTIDRVQGEVNRILSELRVEQVYKSDHIWSLQRLGLICDYNGIDMSSIQAGAKYPQPDLENYYSVTKSEDNRMQVDAYNKRLDEVVDLL</sequence>
<dbReference type="SUPFAM" id="SSF52540">
    <property type="entry name" value="P-loop containing nucleoside triphosphate hydrolases"/>
    <property type="match status" value="1"/>
</dbReference>
<dbReference type="InterPro" id="IPR050678">
    <property type="entry name" value="DNA_Partitioning_ATPase"/>
</dbReference>
<dbReference type="EMBL" id="UGHD01000002">
    <property type="protein sequence ID" value="STO57465.1"/>
    <property type="molecule type" value="Genomic_DNA"/>
</dbReference>
<dbReference type="AlphaFoldDB" id="A0A377HP23"/>
<evidence type="ECO:0000313" key="2">
    <source>
        <dbReference type="EMBL" id="STO57465.1"/>
    </source>
</evidence>
<organism evidence="2 3">
    <name type="scientific">Grimontia hollisae</name>
    <name type="common">Vibrio hollisae</name>
    <dbReference type="NCBI Taxonomy" id="673"/>
    <lineage>
        <taxon>Bacteria</taxon>
        <taxon>Pseudomonadati</taxon>
        <taxon>Pseudomonadota</taxon>
        <taxon>Gammaproteobacteria</taxon>
        <taxon>Vibrionales</taxon>
        <taxon>Vibrionaceae</taxon>
        <taxon>Grimontia</taxon>
    </lineage>
</organism>
<dbReference type="InterPro" id="IPR025669">
    <property type="entry name" value="AAA_dom"/>
</dbReference>
<evidence type="ECO:0000259" key="1">
    <source>
        <dbReference type="Pfam" id="PF13614"/>
    </source>
</evidence>
<dbReference type="InterPro" id="IPR027417">
    <property type="entry name" value="P-loop_NTPase"/>
</dbReference>